<dbReference type="Proteomes" id="UP000074561">
    <property type="component" value="Chromosome"/>
</dbReference>
<dbReference type="OrthoDB" id="4476670at2"/>
<evidence type="ECO:0008006" key="3">
    <source>
        <dbReference type="Google" id="ProtNLM"/>
    </source>
</evidence>
<organism evidence="1 2">
    <name type="scientific">Collimonas pratensis</name>
    <dbReference type="NCBI Taxonomy" id="279113"/>
    <lineage>
        <taxon>Bacteria</taxon>
        <taxon>Pseudomonadati</taxon>
        <taxon>Pseudomonadota</taxon>
        <taxon>Betaproteobacteria</taxon>
        <taxon>Burkholderiales</taxon>
        <taxon>Oxalobacteraceae</taxon>
        <taxon>Collimonas</taxon>
    </lineage>
</organism>
<gene>
    <name evidence="1" type="ORF">CPter91_0034</name>
</gene>
<proteinExistence type="predicted"/>
<evidence type="ECO:0000313" key="1">
    <source>
        <dbReference type="EMBL" id="AMP02434.1"/>
    </source>
</evidence>
<dbReference type="STRING" id="279113.CPter91_0034"/>
<dbReference type="AlphaFoldDB" id="A0A127PXI4"/>
<dbReference type="InterPro" id="IPR011008">
    <property type="entry name" value="Dimeric_a/b-barrel"/>
</dbReference>
<dbReference type="RefSeq" id="WP_061935375.1">
    <property type="nucleotide sequence ID" value="NZ_CP013234.1"/>
</dbReference>
<reference evidence="1 2" key="1">
    <citation type="submission" date="2015-11" db="EMBL/GenBank/DDBJ databases">
        <title>Exploring the genomic traits of fungus-feeding bacterial genus Collimonas.</title>
        <authorList>
            <person name="Song C."/>
            <person name="Schmidt R."/>
            <person name="de Jager V."/>
            <person name="Krzyzanowska D."/>
            <person name="Jongedijk E."/>
            <person name="Cankar K."/>
            <person name="Beekwilder J."/>
            <person name="van Veen A."/>
            <person name="de Boer W."/>
            <person name="van Veen J.A."/>
            <person name="Garbeva P."/>
        </authorList>
    </citation>
    <scope>NUCLEOTIDE SEQUENCE [LARGE SCALE GENOMIC DNA]</scope>
    <source>
        <strain evidence="1 2">Ter91</strain>
    </source>
</reference>
<name>A0A127PXI4_9BURK</name>
<accession>A0A127PXI4</accession>
<evidence type="ECO:0000313" key="2">
    <source>
        <dbReference type="Proteomes" id="UP000074561"/>
    </source>
</evidence>
<dbReference type="EMBL" id="CP013234">
    <property type="protein sequence ID" value="AMP02434.1"/>
    <property type="molecule type" value="Genomic_DNA"/>
</dbReference>
<dbReference type="SUPFAM" id="SSF54909">
    <property type="entry name" value="Dimeric alpha+beta barrel"/>
    <property type="match status" value="1"/>
</dbReference>
<dbReference type="KEGG" id="cpra:CPter91_0034"/>
<dbReference type="PATRIC" id="fig|279113.9.peg.35"/>
<dbReference type="Gene3D" id="3.30.70.100">
    <property type="match status" value="1"/>
</dbReference>
<sequence length="108" mass="11891">MASQIYRVDKFIVPAAAQQEFLARVRSTHALLRSLPGCTQELVLEQTSGPGSYNYVTVLGWADLASIEAAKIAARTLHAQTDFHPQEMFNRLGIQADLGNYQALELSV</sequence>
<protein>
    <recommendedName>
        <fullName evidence="3">Antibiotic biosynthesis monooxygenase family protein</fullName>
    </recommendedName>
</protein>